<gene>
    <name evidence="2" type="ORF">E6O75_ATG04438</name>
</gene>
<feature type="compositionally biased region" description="Polar residues" evidence="1">
    <location>
        <begin position="9"/>
        <end position="45"/>
    </location>
</feature>
<feature type="compositionally biased region" description="Basic and acidic residues" evidence="1">
    <location>
        <begin position="234"/>
        <end position="243"/>
    </location>
</feature>
<feature type="region of interest" description="Disordered" evidence="1">
    <location>
        <begin position="1"/>
        <end position="45"/>
    </location>
</feature>
<feature type="compositionally biased region" description="Basic and acidic residues" evidence="1">
    <location>
        <begin position="255"/>
        <end position="270"/>
    </location>
</feature>
<evidence type="ECO:0000256" key="1">
    <source>
        <dbReference type="SAM" id="MobiDB-lite"/>
    </source>
</evidence>
<proteinExistence type="predicted"/>
<feature type="compositionally biased region" description="Basic residues" evidence="1">
    <location>
        <begin position="577"/>
        <end position="589"/>
    </location>
</feature>
<feature type="region of interest" description="Disordered" evidence="1">
    <location>
        <begin position="296"/>
        <end position="600"/>
    </location>
</feature>
<keyword evidence="3" id="KW-1185">Reference proteome</keyword>
<dbReference type="Proteomes" id="UP000298493">
    <property type="component" value="Unassembled WGS sequence"/>
</dbReference>
<reference evidence="2 3" key="1">
    <citation type="submission" date="2019-04" db="EMBL/GenBank/DDBJ databases">
        <title>High contiguity whole genome sequence and gene annotation resource for two Venturia nashicola isolates.</title>
        <authorList>
            <person name="Prokchorchik M."/>
            <person name="Won K."/>
            <person name="Lee Y."/>
            <person name="Choi E.D."/>
            <person name="Segonzac C."/>
            <person name="Sohn K.H."/>
        </authorList>
    </citation>
    <scope>NUCLEOTIDE SEQUENCE [LARGE SCALE GENOMIC DNA]</scope>
    <source>
        <strain evidence="2 3">PRI2</strain>
    </source>
</reference>
<feature type="compositionally biased region" description="Polar residues" evidence="1">
    <location>
        <begin position="308"/>
        <end position="318"/>
    </location>
</feature>
<name>A0A4Z1P7X1_9PEZI</name>
<evidence type="ECO:0000313" key="2">
    <source>
        <dbReference type="EMBL" id="TID25233.1"/>
    </source>
</evidence>
<evidence type="ECO:0000313" key="3">
    <source>
        <dbReference type="Proteomes" id="UP000298493"/>
    </source>
</evidence>
<dbReference type="EMBL" id="SNSC02000004">
    <property type="protein sequence ID" value="TID25233.1"/>
    <property type="molecule type" value="Genomic_DNA"/>
</dbReference>
<comment type="caution">
    <text evidence="2">The sequence shown here is derived from an EMBL/GenBank/DDBJ whole genome shotgun (WGS) entry which is preliminary data.</text>
</comment>
<dbReference type="AlphaFoldDB" id="A0A4Z1P7X1"/>
<organism evidence="2 3">
    <name type="scientific">Venturia nashicola</name>
    <dbReference type="NCBI Taxonomy" id="86259"/>
    <lineage>
        <taxon>Eukaryota</taxon>
        <taxon>Fungi</taxon>
        <taxon>Dikarya</taxon>
        <taxon>Ascomycota</taxon>
        <taxon>Pezizomycotina</taxon>
        <taxon>Dothideomycetes</taxon>
        <taxon>Pleosporomycetidae</taxon>
        <taxon>Venturiales</taxon>
        <taxon>Venturiaceae</taxon>
        <taxon>Venturia</taxon>
    </lineage>
</organism>
<feature type="compositionally biased region" description="Low complexity" evidence="1">
    <location>
        <begin position="401"/>
        <end position="414"/>
    </location>
</feature>
<feature type="region of interest" description="Disordered" evidence="1">
    <location>
        <begin position="234"/>
        <end position="270"/>
    </location>
</feature>
<feature type="compositionally biased region" description="Acidic residues" evidence="1">
    <location>
        <begin position="560"/>
        <end position="569"/>
    </location>
</feature>
<feature type="compositionally biased region" description="Acidic residues" evidence="1">
    <location>
        <begin position="338"/>
        <end position="347"/>
    </location>
</feature>
<feature type="compositionally biased region" description="Basic and acidic residues" evidence="1">
    <location>
        <begin position="450"/>
        <end position="464"/>
    </location>
</feature>
<accession>A0A4Z1P7X1</accession>
<feature type="compositionally biased region" description="Basic and acidic residues" evidence="1">
    <location>
        <begin position="351"/>
        <end position="387"/>
    </location>
</feature>
<protein>
    <submittedName>
        <fullName evidence="2">Uncharacterized protein</fullName>
    </submittedName>
</protein>
<sequence length="600" mass="67431">MQGKCRNQIGDNQNSQAKNPQPRSNPPISQANLSKEAPSSFSTRVPSGKYPCLICTHRGNFPNSSKPPKIGRVNVTYAQVIQATYEYDLANIHCPICSTDFSTIIGHLSTEEQVYGRWRWAIETFGNCQYILEYAHLKAGWRGTAGRWRYALFADYMHHLGDESDTDEWPGYPDVIESWEADDDQEGAVFVVGDNSAEEPLEIRDPIRAAHLASLARGILEADAEEKKLLEAEERAKERKVKPPEPTWKQRKRERRLEREQERRNDEEVRLREKKYEALQRRGGLTHEEILITIAGDDVKRREKEQTAAKNRNKSSADIQAERIAVAEREIAWIDGQDTGELDDDGNEVPQEPKEPEQPKEPKYKMRKKGETDAMYEKRVSKADKTAATKAANKIQRELEQQQSARQVVVQSGSDSLREAQQSPEGTAEQPVPPHPPAMKTSAQHPPGWKKSDARKEGESDKQYASRMIKAAAQARMKEAKSRAQQSAADLVPAPNEPEPSQTMSDDLPEVQAKADQKGKNAQPKISLVKRKRTNSSEDSITTEHGNPPKKRKKKGSLEEGGEDPEDATAVEQGGLKTKRKSGPRKPKRQPGDPVTFLGF</sequence>
<feature type="compositionally biased region" description="Basic and acidic residues" evidence="1">
    <location>
        <begin position="297"/>
        <end position="307"/>
    </location>
</feature>